<accession>A0ABP9KW76</accession>
<name>A0ABP9KW76_9RHOB</name>
<evidence type="ECO:0000259" key="4">
    <source>
        <dbReference type="Pfam" id="PF02397"/>
    </source>
</evidence>
<gene>
    <name evidence="5" type="ORF">GCM10023209_06290</name>
</gene>
<dbReference type="Proteomes" id="UP001499910">
    <property type="component" value="Unassembled WGS sequence"/>
</dbReference>
<keyword evidence="6" id="KW-1185">Reference proteome</keyword>
<dbReference type="PANTHER" id="PTHR30576:SF0">
    <property type="entry name" value="UNDECAPRENYL-PHOSPHATE N-ACETYLGALACTOSAMINYL 1-PHOSPHATE TRANSFERASE-RELATED"/>
    <property type="match status" value="1"/>
</dbReference>
<feature type="domain" description="Bacterial sugar transferase" evidence="4">
    <location>
        <begin position="32"/>
        <end position="218"/>
    </location>
</feature>
<keyword evidence="2" id="KW-0270">Exopolysaccharide synthesis</keyword>
<evidence type="ECO:0000256" key="2">
    <source>
        <dbReference type="ARBA" id="ARBA00023169"/>
    </source>
</evidence>
<dbReference type="InterPro" id="IPR003362">
    <property type="entry name" value="Bact_transf"/>
</dbReference>
<protein>
    <recommendedName>
        <fullName evidence="4">Bacterial sugar transferase domain-containing protein</fullName>
    </recommendedName>
</protein>
<evidence type="ECO:0000313" key="5">
    <source>
        <dbReference type="EMBL" id="GAA5067061.1"/>
    </source>
</evidence>
<reference evidence="6" key="1">
    <citation type="journal article" date="2019" name="Int. J. Syst. Evol. Microbiol.">
        <title>The Global Catalogue of Microorganisms (GCM) 10K type strain sequencing project: providing services to taxonomists for standard genome sequencing and annotation.</title>
        <authorList>
            <consortium name="The Broad Institute Genomics Platform"/>
            <consortium name="The Broad Institute Genome Sequencing Center for Infectious Disease"/>
            <person name="Wu L."/>
            <person name="Ma J."/>
        </authorList>
    </citation>
    <scope>NUCLEOTIDE SEQUENCE [LARGE SCALE GENOMIC DNA]</scope>
    <source>
        <strain evidence="6">JCM 18015</strain>
    </source>
</reference>
<sequence>MVTYTPDASGFRTKARPSRVDVLRRQGYLLAKRGFDLVFSTVVLLPAMLVVATLLLVLNPIYNPGPLFFRQIRMGRGCKPFWAFKFRTMRVAKNSAKQCRPIDAPVEKDRITAIGNFLRRSRFDELPQIINVYRGDMSLIGPRPDYYVHAHRFMRTIPDYRDRHTVRPGISGLAQIELGYAEGYAATRLKTASDIEYIRKASFKLDTWILWQTIRTVVGMHGE</sequence>
<keyword evidence="3" id="KW-0812">Transmembrane</keyword>
<evidence type="ECO:0000256" key="3">
    <source>
        <dbReference type="SAM" id="Phobius"/>
    </source>
</evidence>
<dbReference type="Pfam" id="PF02397">
    <property type="entry name" value="Bac_transf"/>
    <property type="match status" value="1"/>
</dbReference>
<keyword evidence="3" id="KW-1133">Transmembrane helix</keyword>
<feature type="transmembrane region" description="Helical" evidence="3">
    <location>
        <begin position="37"/>
        <end position="62"/>
    </location>
</feature>
<comment type="caution">
    <text evidence="5">The sequence shown here is derived from an EMBL/GenBank/DDBJ whole genome shotgun (WGS) entry which is preliminary data.</text>
</comment>
<proteinExistence type="inferred from homology"/>
<keyword evidence="3" id="KW-0472">Membrane</keyword>
<comment type="similarity">
    <text evidence="1">Belongs to the bacterial sugar transferase family.</text>
</comment>
<evidence type="ECO:0000256" key="1">
    <source>
        <dbReference type="ARBA" id="ARBA00006464"/>
    </source>
</evidence>
<dbReference type="PANTHER" id="PTHR30576">
    <property type="entry name" value="COLANIC BIOSYNTHESIS UDP-GLUCOSE LIPID CARRIER TRANSFERASE"/>
    <property type="match status" value="1"/>
</dbReference>
<dbReference type="EMBL" id="BAABHW010000001">
    <property type="protein sequence ID" value="GAA5067061.1"/>
    <property type="molecule type" value="Genomic_DNA"/>
</dbReference>
<organism evidence="5 6">
    <name type="scientific">[Roseibacterium] beibuensis</name>
    <dbReference type="NCBI Taxonomy" id="1193142"/>
    <lineage>
        <taxon>Bacteria</taxon>
        <taxon>Pseudomonadati</taxon>
        <taxon>Pseudomonadota</taxon>
        <taxon>Alphaproteobacteria</taxon>
        <taxon>Rhodobacterales</taxon>
        <taxon>Roseobacteraceae</taxon>
        <taxon>Roseicyclus</taxon>
    </lineage>
</organism>
<evidence type="ECO:0000313" key="6">
    <source>
        <dbReference type="Proteomes" id="UP001499910"/>
    </source>
</evidence>